<feature type="compositionally biased region" description="Basic and acidic residues" evidence="1">
    <location>
        <begin position="1"/>
        <end position="11"/>
    </location>
</feature>
<evidence type="ECO:0000313" key="2">
    <source>
        <dbReference type="EMBL" id="KAK1353322.1"/>
    </source>
</evidence>
<feature type="compositionally biased region" description="Basic and acidic residues" evidence="1">
    <location>
        <begin position="136"/>
        <end position="150"/>
    </location>
</feature>
<evidence type="ECO:0000313" key="3">
    <source>
        <dbReference type="Proteomes" id="UP001237642"/>
    </source>
</evidence>
<sequence length="164" mass="18732">MEKAVHSRPVSEEDEAFSSGKKLRLEASPGPQDIEKYTIFTDSEYKLPLYLSEFALSVYNSEKETSYEKVNVVKTMKSLDVVEGTTYLVSESKEEGSEQKVSESKEEGSEEEVFESDEEDSEEELYDESDEEDNEEKLSESDEKDTDEKFGRRKTVVITGEAFQ</sequence>
<reference evidence="2" key="2">
    <citation type="submission" date="2023-05" db="EMBL/GenBank/DDBJ databases">
        <authorList>
            <person name="Schelkunov M.I."/>
        </authorList>
    </citation>
    <scope>NUCLEOTIDE SEQUENCE</scope>
    <source>
        <strain evidence="2">Hsosn_3</strain>
        <tissue evidence="2">Leaf</tissue>
    </source>
</reference>
<protein>
    <submittedName>
        <fullName evidence="2">Uncharacterized protein</fullName>
    </submittedName>
</protein>
<feature type="compositionally biased region" description="Basic and acidic residues" evidence="1">
    <location>
        <begin position="91"/>
        <end position="107"/>
    </location>
</feature>
<gene>
    <name evidence="2" type="ORF">POM88_052457</name>
</gene>
<keyword evidence="3" id="KW-1185">Reference proteome</keyword>
<dbReference type="EMBL" id="JAUIZM010000013">
    <property type="protein sequence ID" value="KAK1353322.1"/>
    <property type="molecule type" value="Genomic_DNA"/>
</dbReference>
<comment type="caution">
    <text evidence="2">The sequence shown here is derived from an EMBL/GenBank/DDBJ whole genome shotgun (WGS) entry which is preliminary data.</text>
</comment>
<name>A0AAD8GS14_9APIA</name>
<proteinExistence type="predicted"/>
<accession>A0AAD8GS14</accession>
<dbReference type="Proteomes" id="UP001237642">
    <property type="component" value="Unassembled WGS sequence"/>
</dbReference>
<organism evidence="2 3">
    <name type="scientific">Heracleum sosnowskyi</name>
    <dbReference type="NCBI Taxonomy" id="360622"/>
    <lineage>
        <taxon>Eukaryota</taxon>
        <taxon>Viridiplantae</taxon>
        <taxon>Streptophyta</taxon>
        <taxon>Embryophyta</taxon>
        <taxon>Tracheophyta</taxon>
        <taxon>Spermatophyta</taxon>
        <taxon>Magnoliopsida</taxon>
        <taxon>eudicotyledons</taxon>
        <taxon>Gunneridae</taxon>
        <taxon>Pentapetalae</taxon>
        <taxon>asterids</taxon>
        <taxon>campanulids</taxon>
        <taxon>Apiales</taxon>
        <taxon>Apiaceae</taxon>
        <taxon>Apioideae</taxon>
        <taxon>apioid superclade</taxon>
        <taxon>Tordylieae</taxon>
        <taxon>Tordyliinae</taxon>
        <taxon>Heracleum</taxon>
    </lineage>
</organism>
<feature type="region of interest" description="Disordered" evidence="1">
    <location>
        <begin position="88"/>
        <end position="164"/>
    </location>
</feature>
<evidence type="ECO:0000256" key="1">
    <source>
        <dbReference type="SAM" id="MobiDB-lite"/>
    </source>
</evidence>
<dbReference type="AlphaFoldDB" id="A0AAD8GS14"/>
<reference evidence="2" key="1">
    <citation type="submission" date="2023-02" db="EMBL/GenBank/DDBJ databases">
        <title>Genome of toxic invasive species Heracleum sosnowskyi carries increased number of genes despite the absence of recent whole-genome duplications.</title>
        <authorList>
            <person name="Schelkunov M."/>
            <person name="Shtratnikova V."/>
            <person name="Makarenko M."/>
            <person name="Klepikova A."/>
            <person name="Omelchenko D."/>
            <person name="Novikova G."/>
            <person name="Obukhova E."/>
            <person name="Bogdanov V."/>
            <person name="Penin A."/>
            <person name="Logacheva M."/>
        </authorList>
    </citation>
    <scope>NUCLEOTIDE SEQUENCE</scope>
    <source>
        <strain evidence="2">Hsosn_3</strain>
        <tissue evidence="2">Leaf</tissue>
    </source>
</reference>
<feature type="compositionally biased region" description="Acidic residues" evidence="1">
    <location>
        <begin position="108"/>
        <end position="135"/>
    </location>
</feature>
<feature type="region of interest" description="Disordered" evidence="1">
    <location>
        <begin position="1"/>
        <end position="28"/>
    </location>
</feature>